<evidence type="ECO:0000313" key="1">
    <source>
        <dbReference type="EMBL" id="TKB43853.1"/>
    </source>
</evidence>
<accession>A0A4U1B2N2</accession>
<proteinExistence type="predicted"/>
<dbReference type="OrthoDB" id="9795119at2"/>
<comment type="caution">
    <text evidence="1">The sequence shown here is derived from an EMBL/GenBank/DDBJ whole genome shotgun (WGS) entry which is preliminary data.</text>
</comment>
<dbReference type="Proteomes" id="UP000307999">
    <property type="component" value="Unassembled WGS sequence"/>
</dbReference>
<dbReference type="RefSeq" id="WP_136736866.1">
    <property type="nucleotide sequence ID" value="NZ_SWDB01000033.1"/>
</dbReference>
<reference evidence="1 2" key="1">
    <citation type="submission" date="2019-04" db="EMBL/GenBank/DDBJ databases">
        <title>Thalassotalea guangxiensis sp. nov., isolated from sediment of the coastal wetland.</title>
        <authorList>
            <person name="Zheng S."/>
            <person name="Zhang D."/>
        </authorList>
    </citation>
    <scope>NUCLEOTIDE SEQUENCE [LARGE SCALE GENOMIC DNA]</scope>
    <source>
        <strain evidence="1 2">ZS-4</strain>
    </source>
</reference>
<dbReference type="EMBL" id="SWDB01000033">
    <property type="protein sequence ID" value="TKB43853.1"/>
    <property type="molecule type" value="Genomic_DNA"/>
</dbReference>
<dbReference type="AlphaFoldDB" id="A0A4U1B2N2"/>
<dbReference type="InterPro" id="IPR036567">
    <property type="entry name" value="RHF-like"/>
</dbReference>
<organism evidence="1 2">
    <name type="scientific">Thalassotalea mangrovi</name>
    <dbReference type="NCBI Taxonomy" id="2572245"/>
    <lineage>
        <taxon>Bacteria</taxon>
        <taxon>Pseudomonadati</taxon>
        <taxon>Pseudomonadota</taxon>
        <taxon>Gammaproteobacteria</taxon>
        <taxon>Alteromonadales</taxon>
        <taxon>Colwelliaceae</taxon>
        <taxon>Thalassotalea</taxon>
    </lineage>
</organism>
<sequence>MKINISGHHVEVTEAIADVIHSKYAKVANHFPDLMSLDIILKVEKNIQKIEVTTLYENVKVSVSAVADDLYKAIGDSVKKLESALKHRKGIIKANLYDKYQVPEQELVAPTT</sequence>
<keyword evidence="2" id="KW-1185">Reference proteome</keyword>
<dbReference type="NCBIfam" id="TIGR00741">
    <property type="entry name" value="yfiA"/>
    <property type="match status" value="1"/>
</dbReference>
<dbReference type="Gene3D" id="3.30.160.100">
    <property type="entry name" value="Ribosome hibernation promotion factor-like"/>
    <property type="match status" value="1"/>
</dbReference>
<dbReference type="Pfam" id="PF02482">
    <property type="entry name" value="Ribosomal_S30AE"/>
    <property type="match status" value="1"/>
</dbReference>
<dbReference type="InterPro" id="IPR003489">
    <property type="entry name" value="RHF/RaiA"/>
</dbReference>
<evidence type="ECO:0000313" key="2">
    <source>
        <dbReference type="Proteomes" id="UP000307999"/>
    </source>
</evidence>
<dbReference type="CDD" id="cd00552">
    <property type="entry name" value="RaiA"/>
    <property type="match status" value="1"/>
</dbReference>
<name>A0A4U1B2N2_9GAMM</name>
<protein>
    <submittedName>
        <fullName evidence="1">Ribosome-associated translation inhibitor RaiA</fullName>
    </submittedName>
</protein>
<gene>
    <name evidence="1" type="primary">raiA</name>
    <name evidence="1" type="ORF">E8M12_13905</name>
</gene>
<dbReference type="SUPFAM" id="SSF69754">
    <property type="entry name" value="Ribosome binding protein Y (YfiA homologue)"/>
    <property type="match status" value="1"/>
</dbReference>